<protein>
    <submittedName>
        <fullName evidence="1">Uncharacterized protein</fullName>
    </submittedName>
</protein>
<proteinExistence type="predicted"/>
<dbReference type="PANTHER" id="PTHR33266:SF1">
    <property type="entry name" value="F-BOX DOMAIN-CONTAINING PROTEIN"/>
    <property type="match status" value="1"/>
</dbReference>
<organism evidence="1 2">
    <name type="scientific">Puccinia sorghi</name>
    <dbReference type="NCBI Taxonomy" id="27349"/>
    <lineage>
        <taxon>Eukaryota</taxon>
        <taxon>Fungi</taxon>
        <taxon>Dikarya</taxon>
        <taxon>Basidiomycota</taxon>
        <taxon>Pucciniomycotina</taxon>
        <taxon>Pucciniomycetes</taxon>
        <taxon>Pucciniales</taxon>
        <taxon>Pucciniaceae</taxon>
        <taxon>Puccinia</taxon>
    </lineage>
</organism>
<accession>A0A0L6V9K9</accession>
<sequence length="931" mass="105467">MIYKVPHSSMQGFTMVNQPQHASGLDPEAQEVQWQRFLGFHKQLVDPKKSFQDFLDVFGFPCSQFQVKKVEEHLDGVEKLSYRVESHGIISFDMVWCGLLNRNATFDSVQLLWDTDSDPDLEARISHLAFSLKYPTLSQGFPSTPHEQRVKALDSSTYQEAEALFVTTALTSDQKDEVAQWERFLELNPALVNPKESFKDLLDTFELEAVKKHLDNLQELCQTSKQPKLKFGITSDPSPISQLAFSQQHPRLSRDREPPYQQRIEALDSSTTEEAEALFPHQPKSETLQSEIVAEGYHRTYLNAKDIVFPILKTLQDYAGAWLPATHVAPYTALYERLLLAILHVVADFFDAQSTMPTSDRMEEWISHSFPQASQDGDPLFWLSVQNKMKTLPMTSENAALHLKDALDRMKSSTRFLEPTNLRLLLAIDEASQLLYSSALLYKETFFRIFRRTLAKIPSKNGVFSILADTTSRVTNFNPPAHLDRSHRPGKIGRKLFAPIYQIPTFDINVSDPPTTWQQLQSAFRLLRYGSPFFGVYTDVGQHKQNPDGIVQDLIHFALEKLLGSTELPTAASSLTDPQAIALLGSTIQPQLYGASHLNAELISSHAAQCMYIDPSRQILTSEYPSQITFSSAANQYLASDEAMLIRCIEVLTFTRRQGHIGPGDIGELVSRIILVRAMQETMKKNQPVGPQKPEDCIMPFGYSVRLSDFLHTLTGLDPKETNLGSIDPANKTKLLDQGQLFWNHFVCIEHTPNSEDLFSHLHRGAAVHCKPNQFGFDQLFPIYLKPTHQNQLNKKHITLCGIQVQNQKQTESLQIDSHKWTPEFAKIDLQEENPYLVLYFSLRAVEKQVIPIPTNSKITAAKAKRRASLAFYSLDAFPFLPEDLKKTLMKLIDAHPSILLLHDKSPAHTKDFVKKGSPLVFSAPNKKRKK</sequence>
<evidence type="ECO:0000313" key="1">
    <source>
        <dbReference type="EMBL" id="KNZ57438.1"/>
    </source>
</evidence>
<comment type="caution">
    <text evidence="1">The sequence shown here is derived from an EMBL/GenBank/DDBJ whole genome shotgun (WGS) entry which is preliminary data.</text>
</comment>
<dbReference type="Proteomes" id="UP000037035">
    <property type="component" value="Unassembled WGS sequence"/>
</dbReference>
<evidence type="ECO:0000313" key="2">
    <source>
        <dbReference type="Proteomes" id="UP000037035"/>
    </source>
</evidence>
<dbReference type="EMBL" id="LAVV01007013">
    <property type="protein sequence ID" value="KNZ57438.1"/>
    <property type="molecule type" value="Genomic_DNA"/>
</dbReference>
<dbReference type="AlphaFoldDB" id="A0A0L6V9K9"/>
<reference evidence="1 2" key="1">
    <citation type="submission" date="2015-08" db="EMBL/GenBank/DDBJ databases">
        <title>Next Generation Sequencing and Analysis of the Genome of Puccinia sorghi L Schw, the Causal Agent of Maize Common Rust.</title>
        <authorList>
            <person name="Rochi L."/>
            <person name="Burguener G."/>
            <person name="Darino M."/>
            <person name="Turjanski A."/>
            <person name="Kreff E."/>
            <person name="Dieguez M.J."/>
            <person name="Sacco F."/>
        </authorList>
    </citation>
    <scope>NUCLEOTIDE SEQUENCE [LARGE SCALE GENOMIC DNA]</scope>
    <source>
        <strain evidence="1 2">RO10H11247</strain>
    </source>
</reference>
<keyword evidence="2" id="KW-1185">Reference proteome</keyword>
<dbReference type="PANTHER" id="PTHR33266">
    <property type="entry name" value="CHROMOSOME 15, WHOLE GENOME SHOTGUN SEQUENCE"/>
    <property type="match status" value="1"/>
</dbReference>
<gene>
    <name evidence="1" type="ORF">VP01_2159g2</name>
</gene>
<dbReference type="STRING" id="27349.A0A0L6V9K9"/>
<name>A0A0L6V9K9_9BASI</name>
<dbReference type="VEuPathDB" id="FungiDB:VP01_2159g2"/>
<dbReference type="OrthoDB" id="107110at2759"/>